<comment type="function">
    <text evidence="12 13">RNA polymerase that catalyzes the synthesis of short RNA molecules used as primers for DNA polymerase during DNA replication.</text>
</comment>
<dbReference type="GO" id="GO:0003677">
    <property type="term" value="F:DNA binding"/>
    <property type="evidence" value="ECO:0007669"/>
    <property type="project" value="UniProtKB-KW"/>
</dbReference>
<keyword evidence="9" id="KW-0460">Magnesium</keyword>
<dbReference type="GO" id="GO:1990077">
    <property type="term" value="C:primosome complex"/>
    <property type="evidence" value="ECO:0007669"/>
    <property type="project" value="UniProtKB-KW"/>
</dbReference>
<dbReference type="Pfam" id="PF10410">
    <property type="entry name" value="DnaB_bind"/>
    <property type="match status" value="1"/>
</dbReference>
<evidence type="ECO:0000313" key="18">
    <source>
        <dbReference type="Proteomes" id="UP000184251"/>
    </source>
</evidence>
<dbReference type="AlphaFoldDB" id="A0A1M4Z2X3"/>
<keyword evidence="2 12" id="KW-0639">Primosome</keyword>
<dbReference type="SUPFAM" id="SSF56731">
    <property type="entry name" value="DNA primase core"/>
    <property type="match status" value="1"/>
</dbReference>
<dbReference type="Gene3D" id="3.40.1360.10">
    <property type="match status" value="1"/>
</dbReference>
<keyword evidence="5 12" id="KW-0235">DNA replication</keyword>
<evidence type="ECO:0000313" key="17">
    <source>
        <dbReference type="EMBL" id="SHF12409.1"/>
    </source>
</evidence>
<organism evidence="17 18">
    <name type="scientific">Alkalibacter saccharofermentans DSM 14828</name>
    <dbReference type="NCBI Taxonomy" id="1120975"/>
    <lineage>
        <taxon>Bacteria</taxon>
        <taxon>Bacillati</taxon>
        <taxon>Bacillota</taxon>
        <taxon>Clostridia</taxon>
        <taxon>Eubacteriales</taxon>
        <taxon>Eubacteriaceae</taxon>
        <taxon>Alkalibacter</taxon>
    </lineage>
</organism>
<evidence type="ECO:0000256" key="8">
    <source>
        <dbReference type="ARBA" id="ARBA00022833"/>
    </source>
</evidence>
<accession>A0A1M4Z2X3</accession>
<dbReference type="SMART" id="SM00493">
    <property type="entry name" value="TOPRIM"/>
    <property type="match status" value="1"/>
</dbReference>
<keyword evidence="4 12" id="KW-0548">Nucleotidyltransferase</keyword>
<evidence type="ECO:0000256" key="14">
    <source>
        <dbReference type="PIRSR" id="PIRSR002811-1"/>
    </source>
</evidence>
<evidence type="ECO:0000256" key="5">
    <source>
        <dbReference type="ARBA" id="ARBA00022705"/>
    </source>
</evidence>
<dbReference type="InterPro" id="IPR016136">
    <property type="entry name" value="DNA_helicase_N/primase_C"/>
</dbReference>
<dbReference type="GO" id="GO:0008270">
    <property type="term" value="F:zinc ion binding"/>
    <property type="evidence" value="ECO:0007669"/>
    <property type="project" value="UniProtKB-UniRule"/>
</dbReference>
<evidence type="ECO:0000256" key="6">
    <source>
        <dbReference type="ARBA" id="ARBA00022723"/>
    </source>
</evidence>
<keyword evidence="11 12" id="KW-0804">Transcription</keyword>
<dbReference type="Proteomes" id="UP000184251">
    <property type="component" value="Unassembled WGS sequence"/>
</dbReference>
<dbReference type="Gene3D" id="1.10.860.10">
    <property type="entry name" value="DNAb Helicase, Chain A"/>
    <property type="match status" value="1"/>
</dbReference>
<protein>
    <recommendedName>
        <fullName evidence="12 13">DNA primase</fullName>
        <ecNumber evidence="12">2.7.7.101</ecNumber>
    </recommendedName>
</protein>
<keyword evidence="7 12" id="KW-0863">Zinc-finger</keyword>
<dbReference type="RefSeq" id="WP_084117209.1">
    <property type="nucleotide sequence ID" value="NZ_FQTU01000015.1"/>
</dbReference>
<evidence type="ECO:0000256" key="9">
    <source>
        <dbReference type="ARBA" id="ARBA00022842"/>
    </source>
</evidence>
<dbReference type="InterPro" id="IPR030846">
    <property type="entry name" value="DnaG_bac"/>
</dbReference>
<keyword evidence="1 12" id="KW-0240">DNA-directed RNA polymerase</keyword>
<dbReference type="InterPro" id="IPR006295">
    <property type="entry name" value="DNA_primase_DnaG"/>
</dbReference>
<evidence type="ECO:0000256" key="15">
    <source>
        <dbReference type="SAM" id="Coils"/>
    </source>
</evidence>
<dbReference type="PROSITE" id="PS50880">
    <property type="entry name" value="TOPRIM"/>
    <property type="match status" value="1"/>
</dbReference>
<dbReference type="Pfam" id="PF13155">
    <property type="entry name" value="Toprim_2"/>
    <property type="match status" value="1"/>
</dbReference>
<keyword evidence="10 12" id="KW-0238">DNA-binding</keyword>
<feature type="zinc finger region" description="CHC2-type" evidence="12 14">
    <location>
        <begin position="40"/>
        <end position="64"/>
    </location>
</feature>
<dbReference type="PIRSF" id="PIRSF002811">
    <property type="entry name" value="DnaG"/>
    <property type="match status" value="1"/>
</dbReference>
<dbReference type="STRING" id="1120975.SAMN02746064_01930"/>
<dbReference type="HAMAP" id="MF_00974">
    <property type="entry name" value="DNA_primase_DnaG"/>
    <property type="match status" value="1"/>
</dbReference>
<keyword evidence="18" id="KW-1185">Reference proteome</keyword>
<feature type="coiled-coil region" evidence="15">
    <location>
        <begin position="549"/>
        <end position="593"/>
    </location>
</feature>
<dbReference type="InterPro" id="IPR006171">
    <property type="entry name" value="TOPRIM_dom"/>
</dbReference>
<gene>
    <name evidence="12" type="primary">dnaG</name>
    <name evidence="17" type="ORF">SAMN02746064_01930</name>
</gene>
<comment type="similarity">
    <text evidence="12 13">Belongs to the DnaG primase family.</text>
</comment>
<dbReference type="InterPro" id="IPR037068">
    <property type="entry name" value="DNA_primase_core_N_sf"/>
</dbReference>
<dbReference type="InterPro" id="IPR013264">
    <property type="entry name" value="DNAG_N"/>
</dbReference>
<sequence length="598" mass="67980">MGRGYTEEQIQQVVEANNIIDVISQYVTLKKSGSQHMGRCPFHNEKTPSFSVSAEKQLYHCFGCGAGGNLITFVMDMENLSFIDTIKHLAQRANVYLPDPSAENDAESIKRERQYKLHKDAALYFHKMLIKNLPAQRYLFSRGIQEETIKGFALGYSTAEFDGLYKFLVDKGYAPQEMIESGLVLKSNRNNGYYDRFRSRIMFPIVTVTGRVIGFGGRLTEKSDKYPKYLNSPENTIFTKGSHLYGLNIAKNNIEGGKIIAVEGYMDVISLHQAGVKNVVASLGTALTKGQGRLIKRYVDEVVLCYDGDEAGQRAMVRGIQVLEGLDLTIKVLRLPLGEDPDDFIKKEGLEAFKEALDKAVTTVEYRLDKLAENYDLNKTDQKIRFIKEASNIFKNMTDEIERELHLKKFAVKMGVEPGAIVREMKNKPEPKRHSDYKEKPKDIKKIKKNSGIKAQEKLLSILYSDFKKAQKIISNIDSGSFRPDLLKKTAEFAYESVRNGKVPDAARLISKLEDDRQIKYLSSLLMTAGDAGENLDDTIINCISTVKVFNIKEEISRLQEQMNDFSLNEEELNEIYCKIVDKKREIENLQHKGREEF</sequence>
<dbReference type="InterPro" id="IPR034151">
    <property type="entry name" value="TOPRIM_DnaG_bac"/>
</dbReference>
<evidence type="ECO:0000256" key="10">
    <source>
        <dbReference type="ARBA" id="ARBA00023125"/>
    </source>
</evidence>
<evidence type="ECO:0000256" key="2">
    <source>
        <dbReference type="ARBA" id="ARBA00022515"/>
    </source>
</evidence>
<evidence type="ECO:0000256" key="13">
    <source>
        <dbReference type="PIRNR" id="PIRNR002811"/>
    </source>
</evidence>
<keyword evidence="3 12" id="KW-0808">Transferase</keyword>
<dbReference type="CDD" id="cd03364">
    <property type="entry name" value="TOPRIM_DnaG_primases"/>
    <property type="match status" value="1"/>
</dbReference>
<dbReference type="GO" id="GO:0003899">
    <property type="term" value="F:DNA-directed RNA polymerase activity"/>
    <property type="evidence" value="ECO:0007669"/>
    <property type="project" value="UniProtKB-UniRule"/>
</dbReference>
<dbReference type="InterPro" id="IPR002694">
    <property type="entry name" value="Znf_CHC2"/>
</dbReference>
<proteinExistence type="inferred from homology"/>
<dbReference type="FunFam" id="3.40.1360.10:FF:000002">
    <property type="entry name" value="DNA primase"/>
    <property type="match status" value="1"/>
</dbReference>
<dbReference type="InterPro" id="IPR036977">
    <property type="entry name" value="DNA_primase_Znf_CHC2"/>
</dbReference>
<dbReference type="NCBIfam" id="TIGR01391">
    <property type="entry name" value="dnaG"/>
    <property type="match status" value="1"/>
</dbReference>
<keyword evidence="8 12" id="KW-0862">Zinc</keyword>
<evidence type="ECO:0000259" key="16">
    <source>
        <dbReference type="PROSITE" id="PS50880"/>
    </source>
</evidence>
<evidence type="ECO:0000256" key="12">
    <source>
        <dbReference type="HAMAP-Rule" id="MF_00974"/>
    </source>
</evidence>
<evidence type="ECO:0000256" key="11">
    <source>
        <dbReference type="ARBA" id="ARBA00023163"/>
    </source>
</evidence>
<evidence type="ECO:0000256" key="3">
    <source>
        <dbReference type="ARBA" id="ARBA00022679"/>
    </source>
</evidence>
<dbReference type="EMBL" id="FQTU01000015">
    <property type="protein sequence ID" value="SHF12409.1"/>
    <property type="molecule type" value="Genomic_DNA"/>
</dbReference>
<dbReference type="EC" id="2.7.7.101" evidence="12"/>
<dbReference type="SMART" id="SM00400">
    <property type="entry name" value="ZnF_CHCC"/>
    <property type="match status" value="1"/>
</dbReference>
<dbReference type="FunFam" id="3.90.580.10:FF:000001">
    <property type="entry name" value="DNA primase"/>
    <property type="match status" value="1"/>
</dbReference>
<dbReference type="GO" id="GO:0000428">
    <property type="term" value="C:DNA-directed RNA polymerase complex"/>
    <property type="evidence" value="ECO:0007669"/>
    <property type="project" value="UniProtKB-KW"/>
</dbReference>
<comment type="domain">
    <text evidence="12">Contains an N-terminal zinc-binding domain, a central core domain that contains the primase activity, and a C-terminal DnaB-binding domain.</text>
</comment>
<dbReference type="Gene3D" id="3.90.580.10">
    <property type="entry name" value="Zinc finger, CHC2-type domain"/>
    <property type="match status" value="1"/>
</dbReference>
<comment type="subunit">
    <text evidence="12">Monomer. Interacts with DnaB.</text>
</comment>
<name>A0A1M4Z2X3_9FIRM</name>
<dbReference type="SUPFAM" id="SSF57783">
    <property type="entry name" value="Zinc beta-ribbon"/>
    <property type="match status" value="1"/>
</dbReference>
<keyword evidence="15" id="KW-0175">Coiled coil</keyword>
<feature type="domain" description="Toprim" evidence="16">
    <location>
        <begin position="257"/>
        <end position="338"/>
    </location>
</feature>
<dbReference type="OrthoDB" id="9803773at2"/>
<dbReference type="GO" id="GO:0005737">
    <property type="term" value="C:cytoplasm"/>
    <property type="evidence" value="ECO:0007669"/>
    <property type="project" value="TreeGrafter"/>
</dbReference>
<comment type="catalytic activity">
    <reaction evidence="12">
        <text>ssDNA + n NTP = ssDNA/pppN(pN)n-1 hybrid + (n-1) diphosphate.</text>
        <dbReference type="EC" id="2.7.7.101"/>
    </reaction>
</comment>
<evidence type="ECO:0000256" key="4">
    <source>
        <dbReference type="ARBA" id="ARBA00022695"/>
    </source>
</evidence>
<dbReference type="Pfam" id="PF08275">
    <property type="entry name" value="DNAG_N"/>
    <property type="match status" value="1"/>
</dbReference>
<comment type="cofactor">
    <cofactor evidence="12 13 14">
        <name>Zn(2+)</name>
        <dbReference type="ChEBI" id="CHEBI:29105"/>
    </cofactor>
    <text evidence="12 13 14">Binds 1 zinc ion per monomer.</text>
</comment>
<reference evidence="17 18" key="1">
    <citation type="submission" date="2016-11" db="EMBL/GenBank/DDBJ databases">
        <authorList>
            <person name="Jaros S."/>
            <person name="Januszkiewicz K."/>
            <person name="Wedrychowicz H."/>
        </authorList>
    </citation>
    <scope>NUCLEOTIDE SEQUENCE [LARGE SCALE GENOMIC DNA]</scope>
    <source>
        <strain evidence="17 18">DSM 14828</strain>
    </source>
</reference>
<evidence type="ECO:0000256" key="1">
    <source>
        <dbReference type="ARBA" id="ARBA00022478"/>
    </source>
</evidence>
<dbReference type="PANTHER" id="PTHR30313:SF2">
    <property type="entry name" value="DNA PRIMASE"/>
    <property type="match status" value="1"/>
</dbReference>
<keyword evidence="6 12" id="KW-0479">Metal-binding</keyword>
<dbReference type="InterPro" id="IPR050219">
    <property type="entry name" value="DnaG_primase"/>
</dbReference>
<dbReference type="Pfam" id="PF01807">
    <property type="entry name" value="Zn_ribbon_DnaG"/>
    <property type="match status" value="1"/>
</dbReference>
<dbReference type="GO" id="GO:0006269">
    <property type="term" value="P:DNA replication, synthesis of primer"/>
    <property type="evidence" value="ECO:0007669"/>
    <property type="project" value="UniProtKB-UniRule"/>
</dbReference>
<dbReference type="InterPro" id="IPR019475">
    <property type="entry name" value="DNA_primase_DnaB-bd"/>
</dbReference>
<evidence type="ECO:0000256" key="7">
    <source>
        <dbReference type="ARBA" id="ARBA00022771"/>
    </source>
</evidence>
<dbReference type="PANTHER" id="PTHR30313">
    <property type="entry name" value="DNA PRIMASE"/>
    <property type="match status" value="1"/>
</dbReference>
<dbReference type="Gene3D" id="3.90.980.10">
    <property type="entry name" value="DNA primase, catalytic core, N-terminal domain"/>
    <property type="match status" value="1"/>
</dbReference>